<dbReference type="KEGG" id="pprf:DPRO_0200"/>
<organism evidence="1 2">
    <name type="scientific">Pseudodesulfovibrio profundus</name>
    <dbReference type="NCBI Taxonomy" id="57320"/>
    <lineage>
        <taxon>Bacteria</taxon>
        <taxon>Pseudomonadati</taxon>
        <taxon>Thermodesulfobacteriota</taxon>
        <taxon>Desulfovibrionia</taxon>
        <taxon>Desulfovibrionales</taxon>
        <taxon>Desulfovibrionaceae</taxon>
    </lineage>
</organism>
<proteinExistence type="predicted"/>
<name>A0A2C8F5I4_9BACT</name>
<evidence type="ECO:0000313" key="1">
    <source>
        <dbReference type="EMBL" id="SOB57079.1"/>
    </source>
</evidence>
<evidence type="ECO:0000313" key="2">
    <source>
        <dbReference type="Proteomes" id="UP000219215"/>
    </source>
</evidence>
<dbReference type="Proteomes" id="UP000219215">
    <property type="component" value="Chromosome DPRO"/>
</dbReference>
<dbReference type="RefSeq" id="WP_097010391.1">
    <property type="nucleotide sequence ID" value="NZ_LT907975.1"/>
</dbReference>
<gene>
    <name evidence="1" type="ORF">DPRO_0200</name>
</gene>
<dbReference type="AlphaFoldDB" id="A0A2C8F5I4"/>
<reference evidence="2" key="1">
    <citation type="submission" date="2017-09" db="EMBL/GenBank/DDBJ databases">
        <authorList>
            <person name="Regsiter A."/>
            <person name="William W."/>
        </authorList>
    </citation>
    <scope>NUCLEOTIDE SEQUENCE [LARGE SCALE GENOMIC DNA]</scope>
    <source>
        <strain evidence="2">500-1</strain>
    </source>
</reference>
<dbReference type="OrthoDB" id="5471843at2"/>
<protein>
    <submittedName>
        <fullName evidence="1">Uncharacterized protein</fullName>
    </submittedName>
</protein>
<accession>A0A2C8F5I4</accession>
<sequence length="272" mass="30190">MGFHNSGPGFFGLFSRGGSRSDTFKKGRKVDDKVRGTLLKWVSGDMAWVNIEGHKLLAQLNSKPLVGATLTFVIKQLNPDIVLKELFAPTGGNSGALSLARNFETARTLFQTRFHQQKPTVGFGQSADKRHFLDALSSNDQLFAAYVDTINCIKTINSTIDQHKNGILFYTPWIVAGARNHIGLMKLDPVGISEVRYELELPSLGLIRADFLYKPSAVSYRLRLEHPSYANQIKRVLGTCHIEGFDNFHCLGVGPLPKHQHGGILAEILFKQ</sequence>
<keyword evidence="2" id="KW-1185">Reference proteome</keyword>
<dbReference type="EMBL" id="LT907975">
    <property type="protein sequence ID" value="SOB57079.1"/>
    <property type="molecule type" value="Genomic_DNA"/>
</dbReference>